<sequence>MKSALQTLLENRVSANHFDPAHVLADAEIEQLLNAATRAPSAYHLQNWKFVAVRSAEAKRRLQAASYGQQKVADAAVTFICCGTLNAHRGLEASLRPSVDAGILPPAVRDGWLRAAESAHRDDARAQRDEAIRSASLAAMVLLLAAEERGLASCALGGFDAEAVAREFDLAADELPVMLVTVGRAAAGNWPQKPRRPVAEVMVLA</sequence>
<feature type="domain" description="Nitroreductase" evidence="3">
    <location>
        <begin position="10"/>
        <end position="184"/>
    </location>
</feature>
<dbReference type="GO" id="GO:0016491">
    <property type="term" value="F:oxidoreductase activity"/>
    <property type="evidence" value="ECO:0007669"/>
    <property type="project" value="UniProtKB-KW"/>
</dbReference>
<dbReference type="PANTHER" id="PTHR43673">
    <property type="entry name" value="NAD(P)H NITROREDUCTASE YDGI-RELATED"/>
    <property type="match status" value="1"/>
</dbReference>
<proteinExistence type="inferred from homology"/>
<dbReference type="InterPro" id="IPR029479">
    <property type="entry name" value="Nitroreductase"/>
</dbReference>
<dbReference type="SUPFAM" id="SSF55469">
    <property type="entry name" value="FMN-dependent nitroreductase-like"/>
    <property type="match status" value="1"/>
</dbReference>
<keyword evidence="5" id="KW-1185">Reference proteome</keyword>
<dbReference type="Pfam" id="PF00881">
    <property type="entry name" value="Nitroreductase"/>
    <property type="match status" value="1"/>
</dbReference>
<dbReference type="RefSeq" id="WP_107731922.1">
    <property type="nucleotide sequence ID" value="NZ_CP031968.1"/>
</dbReference>
<evidence type="ECO:0000313" key="4">
    <source>
        <dbReference type="EMBL" id="AXT47558.1"/>
    </source>
</evidence>
<comment type="similarity">
    <text evidence="1">Belongs to the nitroreductase family.</text>
</comment>
<name>A0AAD0WA63_9NEIS</name>
<protein>
    <submittedName>
        <fullName evidence="4">Nitroreductase family protein</fullName>
    </submittedName>
</protein>
<gene>
    <name evidence="4" type="ORF">D1345_15790</name>
</gene>
<organism evidence="4 5">
    <name type="scientific">Chromobacterium rhizoryzae</name>
    <dbReference type="NCBI Taxonomy" id="1778675"/>
    <lineage>
        <taxon>Bacteria</taxon>
        <taxon>Pseudomonadati</taxon>
        <taxon>Pseudomonadota</taxon>
        <taxon>Betaproteobacteria</taxon>
        <taxon>Neisseriales</taxon>
        <taxon>Chromobacteriaceae</taxon>
        <taxon>Chromobacterium</taxon>
    </lineage>
</organism>
<dbReference type="AlphaFoldDB" id="A0AAD0WA63"/>
<evidence type="ECO:0000256" key="1">
    <source>
        <dbReference type="ARBA" id="ARBA00007118"/>
    </source>
</evidence>
<evidence type="ECO:0000313" key="5">
    <source>
        <dbReference type="Proteomes" id="UP000259465"/>
    </source>
</evidence>
<evidence type="ECO:0000256" key="2">
    <source>
        <dbReference type="ARBA" id="ARBA00023002"/>
    </source>
</evidence>
<accession>A0AAD0WA63</accession>
<dbReference type="InterPro" id="IPR000415">
    <property type="entry name" value="Nitroreductase-like"/>
</dbReference>
<dbReference type="PANTHER" id="PTHR43673:SF12">
    <property type="entry name" value="PROTEIN DRGA"/>
    <property type="match status" value="1"/>
</dbReference>
<evidence type="ECO:0000259" key="3">
    <source>
        <dbReference type="Pfam" id="PF00881"/>
    </source>
</evidence>
<keyword evidence="2" id="KW-0560">Oxidoreductase</keyword>
<reference evidence="4 5" key="1">
    <citation type="submission" date="2018-08" db="EMBL/GenBank/DDBJ databases">
        <title>Complete genome sequence of JP2-74.</title>
        <authorList>
            <person name="Wu L."/>
        </authorList>
    </citation>
    <scope>NUCLEOTIDE SEQUENCE [LARGE SCALE GENOMIC DNA]</scope>
    <source>
        <strain evidence="4 5">JP2-74</strain>
    </source>
</reference>
<dbReference type="Gene3D" id="3.40.109.10">
    <property type="entry name" value="NADH Oxidase"/>
    <property type="match status" value="1"/>
</dbReference>
<dbReference type="EMBL" id="CP031968">
    <property type="protein sequence ID" value="AXT47558.1"/>
    <property type="molecule type" value="Genomic_DNA"/>
</dbReference>
<dbReference type="KEGG" id="crz:D1345_15790"/>
<dbReference type="Proteomes" id="UP000259465">
    <property type="component" value="Chromosome"/>
</dbReference>